<dbReference type="Proteomes" id="UP000315914">
    <property type="component" value="Unassembled WGS sequence"/>
</dbReference>
<dbReference type="STRING" id="1399419.A5906_25085"/>
<organism evidence="10 11">
    <name type="scientific">Bradyrhizobium sacchari</name>
    <dbReference type="NCBI Taxonomy" id="1399419"/>
    <lineage>
        <taxon>Bacteria</taxon>
        <taxon>Pseudomonadati</taxon>
        <taxon>Pseudomonadota</taxon>
        <taxon>Alphaproteobacteria</taxon>
        <taxon>Hyphomicrobiales</taxon>
        <taxon>Nitrobacteraceae</taxon>
        <taxon>Bradyrhizobium</taxon>
    </lineage>
</organism>
<dbReference type="CDD" id="cd06582">
    <property type="entry name" value="TM_PBP1_LivH_like"/>
    <property type="match status" value="1"/>
</dbReference>
<feature type="transmembrane region" description="Helical" evidence="9">
    <location>
        <begin position="238"/>
        <end position="261"/>
    </location>
</feature>
<dbReference type="PANTHER" id="PTHR11795">
    <property type="entry name" value="BRANCHED-CHAIN AMINO ACID TRANSPORT SYSTEM PERMEASE PROTEIN LIVH"/>
    <property type="match status" value="1"/>
</dbReference>
<feature type="transmembrane region" description="Helical" evidence="9">
    <location>
        <begin position="12"/>
        <end position="31"/>
    </location>
</feature>
<feature type="transmembrane region" description="Helical" evidence="9">
    <location>
        <begin position="100"/>
        <end position="123"/>
    </location>
</feature>
<name>A0A560JXX4_9BRAD</name>
<feature type="transmembrane region" description="Helical" evidence="9">
    <location>
        <begin position="76"/>
        <end position="94"/>
    </location>
</feature>
<evidence type="ECO:0000256" key="2">
    <source>
        <dbReference type="ARBA" id="ARBA00022448"/>
    </source>
</evidence>
<evidence type="ECO:0000256" key="9">
    <source>
        <dbReference type="SAM" id="Phobius"/>
    </source>
</evidence>
<keyword evidence="3" id="KW-1003">Cell membrane</keyword>
<proteinExistence type="inferred from homology"/>
<dbReference type="GO" id="GO:0006865">
    <property type="term" value="P:amino acid transport"/>
    <property type="evidence" value="ECO:0007669"/>
    <property type="project" value="UniProtKB-KW"/>
</dbReference>
<comment type="subcellular location">
    <subcellularLocation>
        <location evidence="1">Cell membrane</location>
        <topology evidence="1">Multi-pass membrane protein</topology>
    </subcellularLocation>
</comment>
<dbReference type="RefSeq" id="WP_080134472.1">
    <property type="nucleotide sequence ID" value="NZ_LWIG01000007.1"/>
</dbReference>
<keyword evidence="7 9" id="KW-0472">Membrane</keyword>
<evidence type="ECO:0000256" key="5">
    <source>
        <dbReference type="ARBA" id="ARBA00022970"/>
    </source>
</evidence>
<evidence type="ECO:0000256" key="6">
    <source>
        <dbReference type="ARBA" id="ARBA00022989"/>
    </source>
</evidence>
<dbReference type="OrthoDB" id="9807115at2"/>
<feature type="transmembrane region" description="Helical" evidence="9">
    <location>
        <begin position="43"/>
        <end position="69"/>
    </location>
</feature>
<sequence>MSRFVERHPAWALIAIIAIAVVLWLIFAVWPPGLEEAIGRKRVFLNAVFNGITLGGLYFLVASGFTLIFGLMRNVNLAHGSLYLFGGYVGYAISTATGSWLLSFIVAFILTALVGVLLQVIVFRRMEGQDLRQTMVTIGLSIVFADLMLWACGGDFYQIQTPSWLIGPVDLPLITAVKSSGEPVYLRYPMVRLVIFAASVVIGVAMWLALNRTRIGMIIRAGVDDRDILAATGVRIQLVFVLVFAFGAGLAGIAGVVGGTFQSLSPGEDIRFLLASLVVVIVGGMGSIPGAALGALIIGLAEQLGSVYIPTYAIVVTFLIMVLVLTIRPQGLLARR</sequence>
<comment type="caution">
    <text evidence="10">The sequence shown here is derived from an EMBL/GenBank/DDBJ whole genome shotgun (WGS) entry which is preliminary data.</text>
</comment>
<dbReference type="PANTHER" id="PTHR11795:SF442">
    <property type="entry name" value="ABC TRANSPORTER ATP-BINDING PROTEIN"/>
    <property type="match status" value="1"/>
</dbReference>
<dbReference type="InterPro" id="IPR001851">
    <property type="entry name" value="ABC_transp_permease"/>
</dbReference>
<dbReference type="GO" id="GO:0005886">
    <property type="term" value="C:plasma membrane"/>
    <property type="evidence" value="ECO:0007669"/>
    <property type="project" value="UniProtKB-SubCell"/>
</dbReference>
<evidence type="ECO:0000313" key="10">
    <source>
        <dbReference type="EMBL" id="TWB75881.1"/>
    </source>
</evidence>
<feature type="transmembrane region" description="Helical" evidence="9">
    <location>
        <begin position="135"/>
        <end position="157"/>
    </location>
</feature>
<feature type="transmembrane region" description="Helical" evidence="9">
    <location>
        <begin position="273"/>
        <end position="300"/>
    </location>
</feature>
<keyword evidence="2" id="KW-0813">Transport</keyword>
<feature type="transmembrane region" description="Helical" evidence="9">
    <location>
        <begin position="307"/>
        <end position="327"/>
    </location>
</feature>
<keyword evidence="6 9" id="KW-1133">Transmembrane helix</keyword>
<protein>
    <submittedName>
        <fullName evidence="10">Amino acid/amide ABC transporter membrane protein 1 (HAAT family)</fullName>
    </submittedName>
</protein>
<dbReference type="Pfam" id="PF02653">
    <property type="entry name" value="BPD_transp_2"/>
    <property type="match status" value="1"/>
</dbReference>
<evidence type="ECO:0000256" key="4">
    <source>
        <dbReference type="ARBA" id="ARBA00022692"/>
    </source>
</evidence>
<keyword evidence="11" id="KW-1185">Reference proteome</keyword>
<accession>A0A560JXX4</accession>
<evidence type="ECO:0000256" key="8">
    <source>
        <dbReference type="ARBA" id="ARBA00037998"/>
    </source>
</evidence>
<evidence type="ECO:0000256" key="3">
    <source>
        <dbReference type="ARBA" id="ARBA00022475"/>
    </source>
</evidence>
<evidence type="ECO:0000256" key="7">
    <source>
        <dbReference type="ARBA" id="ARBA00023136"/>
    </source>
</evidence>
<keyword evidence="4 9" id="KW-0812">Transmembrane</keyword>
<dbReference type="GO" id="GO:0022857">
    <property type="term" value="F:transmembrane transporter activity"/>
    <property type="evidence" value="ECO:0007669"/>
    <property type="project" value="InterPro"/>
</dbReference>
<comment type="similarity">
    <text evidence="8">Belongs to the binding-protein-dependent transport system permease family. LivHM subfamily.</text>
</comment>
<dbReference type="AlphaFoldDB" id="A0A560JXX4"/>
<keyword evidence="5" id="KW-0029">Amino-acid transport</keyword>
<dbReference type="EMBL" id="VITW01000004">
    <property type="protein sequence ID" value="TWB75881.1"/>
    <property type="molecule type" value="Genomic_DNA"/>
</dbReference>
<feature type="transmembrane region" description="Helical" evidence="9">
    <location>
        <begin position="190"/>
        <end position="210"/>
    </location>
</feature>
<evidence type="ECO:0000256" key="1">
    <source>
        <dbReference type="ARBA" id="ARBA00004651"/>
    </source>
</evidence>
<reference evidence="10 11" key="1">
    <citation type="submission" date="2019-06" db="EMBL/GenBank/DDBJ databases">
        <title>Genomic Encyclopedia of Type Strains, Phase IV (KMG-V): Genome sequencing to study the core and pangenomes of soil and plant-associated prokaryotes.</title>
        <authorList>
            <person name="Whitman W."/>
        </authorList>
    </citation>
    <scope>NUCLEOTIDE SEQUENCE [LARGE SCALE GENOMIC DNA]</scope>
    <source>
        <strain evidence="10 11">BR 10556</strain>
    </source>
</reference>
<dbReference type="InterPro" id="IPR052157">
    <property type="entry name" value="BCAA_transport_permease"/>
</dbReference>
<evidence type="ECO:0000313" key="11">
    <source>
        <dbReference type="Proteomes" id="UP000315914"/>
    </source>
</evidence>
<gene>
    <name evidence="10" type="ORF">FBZ95_10458</name>
</gene>